<reference evidence="2 3" key="1">
    <citation type="submission" date="2019-01" db="EMBL/GenBank/DDBJ databases">
        <title>Lujinxingia litoralis gen. nov., sp. nov. and Lujinxingia sediminis gen. nov., sp. nov., new members in the order Bradymonadales, isolated from coastal sediment.</title>
        <authorList>
            <person name="Li C.-M."/>
        </authorList>
    </citation>
    <scope>NUCLEOTIDE SEQUENCE [LARGE SCALE GENOMIC DNA]</scope>
    <source>
        <strain evidence="2 3">SEH01</strain>
    </source>
</reference>
<feature type="domain" description="Integrase catalytic" evidence="1">
    <location>
        <begin position="196"/>
        <end position="358"/>
    </location>
</feature>
<dbReference type="Gene3D" id="3.30.420.10">
    <property type="entry name" value="Ribonuclease H-like superfamily/Ribonuclease H"/>
    <property type="match status" value="1"/>
</dbReference>
<dbReference type="PANTHER" id="PTHR46889:SF4">
    <property type="entry name" value="TRANSPOSASE INSO FOR INSERTION SEQUENCE ELEMENT IS911B-RELATED"/>
    <property type="match status" value="1"/>
</dbReference>
<keyword evidence="3" id="KW-1185">Reference proteome</keyword>
<dbReference type="Pfam" id="PF13276">
    <property type="entry name" value="HTH_21"/>
    <property type="match status" value="1"/>
</dbReference>
<name>A0ABY0CQ10_9DELT</name>
<evidence type="ECO:0000313" key="3">
    <source>
        <dbReference type="Proteomes" id="UP000282926"/>
    </source>
</evidence>
<dbReference type="Proteomes" id="UP000282926">
    <property type="component" value="Unassembled WGS sequence"/>
</dbReference>
<dbReference type="InterPro" id="IPR036397">
    <property type="entry name" value="RNaseH_sf"/>
</dbReference>
<dbReference type="InterPro" id="IPR025948">
    <property type="entry name" value="HTH-like_dom"/>
</dbReference>
<dbReference type="Pfam" id="PF13333">
    <property type="entry name" value="rve_2"/>
    <property type="match status" value="1"/>
</dbReference>
<dbReference type="InterPro" id="IPR048020">
    <property type="entry name" value="Transpos_IS3"/>
</dbReference>
<sequence>MVLILASWWMDLWGALQNVNSLHNWLKKHREERGGDVSESEQEELQRLRQKYRILKKKTPHSKKGRSLLCEGAEVRCHFIQAERANHSVSMLCRVMRVPRSTFYAWRSRKPSARAQQIARLKPLIRRIFLKSCKRYGSPRIHRELRHHDVSIGRKRVARLMHKQGLRSVSRRKYRCTTGSNHDYKFAPNTLNRSFNISEPNRAWVGDITYVWTIRGWLYLAVLIDLASRRVVGWAMATHMRQEFIQACLQMAVHRRRPESGWLHHTDQGSQYAADDYRKMVENWGGQISMSNKGDCWDNAVAESFFASLKKEFVYQTTFTTQDEASLAVLDYIRWYNARKLHSAIGFESPNRYEEKMARAALGQAA</sequence>
<dbReference type="EMBL" id="SADD01000014">
    <property type="protein sequence ID" value="RVU42122.1"/>
    <property type="molecule type" value="Genomic_DNA"/>
</dbReference>
<dbReference type="PROSITE" id="PS50994">
    <property type="entry name" value="INTEGRASE"/>
    <property type="match status" value="1"/>
</dbReference>
<dbReference type="SUPFAM" id="SSF53098">
    <property type="entry name" value="Ribonuclease H-like"/>
    <property type="match status" value="1"/>
</dbReference>
<protein>
    <submittedName>
        <fullName evidence="2">IS3 family transposase</fullName>
    </submittedName>
</protein>
<proteinExistence type="predicted"/>
<evidence type="ECO:0000313" key="2">
    <source>
        <dbReference type="EMBL" id="RVU42122.1"/>
    </source>
</evidence>
<accession>A0ABY0CQ10</accession>
<dbReference type="InterPro" id="IPR050900">
    <property type="entry name" value="Transposase_IS3/IS150/IS904"/>
</dbReference>
<dbReference type="Pfam" id="PF00665">
    <property type="entry name" value="rve"/>
    <property type="match status" value="1"/>
</dbReference>
<evidence type="ECO:0000259" key="1">
    <source>
        <dbReference type="PROSITE" id="PS50994"/>
    </source>
</evidence>
<comment type="caution">
    <text evidence="2">The sequence shown here is derived from an EMBL/GenBank/DDBJ whole genome shotgun (WGS) entry which is preliminary data.</text>
</comment>
<dbReference type="InterPro" id="IPR001584">
    <property type="entry name" value="Integrase_cat-core"/>
</dbReference>
<organism evidence="2 3">
    <name type="scientific">Lujinxingia sediminis</name>
    <dbReference type="NCBI Taxonomy" id="2480984"/>
    <lineage>
        <taxon>Bacteria</taxon>
        <taxon>Deltaproteobacteria</taxon>
        <taxon>Bradymonadales</taxon>
        <taxon>Lujinxingiaceae</taxon>
        <taxon>Lujinxingia</taxon>
    </lineage>
</organism>
<gene>
    <name evidence="2" type="ORF">EA187_17440</name>
</gene>
<dbReference type="PANTHER" id="PTHR46889">
    <property type="entry name" value="TRANSPOSASE INSF FOR INSERTION SEQUENCE IS3B-RELATED"/>
    <property type="match status" value="1"/>
</dbReference>
<dbReference type="NCBIfam" id="NF033516">
    <property type="entry name" value="transpos_IS3"/>
    <property type="match status" value="1"/>
</dbReference>
<dbReference type="InterPro" id="IPR012337">
    <property type="entry name" value="RNaseH-like_sf"/>
</dbReference>